<evidence type="ECO:0000256" key="1">
    <source>
        <dbReference type="ARBA" id="ARBA00004370"/>
    </source>
</evidence>
<gene>
    <name evidence="7" type="ORF">Tcan_03495</name>
</gene>
<evidence type="ECO:0000256" key="3">
    <source>
        <dbReference type="ARBA" id="ARBA00022989"/>
    </source>
</evidence>
<dbReference type="InterPro" id="IPR017452">
    <property type="entry name" value="GPCR_Rhodpsn_7TM"/>
</dbReference>
<feature type="transmembrane region" description="Helical" evidence="5">
    <location>
        <begin position="264"/>
        <end position="289"/>
    </location>
</feature>
<proteinExistence type="predicted"/>
<evidence type="ECO:0000256" key="5">
    <source>
        <dbReference type="SAM" id="Phobius"/>
    </source>
</evidence>
<keyword evidence="8" id="KW-1185">Reference proteome</keyword>
<evidence type="ECO:0000313" key="8">
    <source>
        <dbReference type="Proteomes" id="UP000031036"/>
    </source>
</evidence>
<evidence type="ECO:0000256" key="4">
    <source>
        <dbReference type="ARBA" id="ARBA00023136"/>
    </source>
</evidence>
<feature type="transmembrane region" description="Helical" evidence="5">
    <location>
        <begin position="132"/>
        <end position="155"/>
    </location>
</feature>
<feature type="transmembrane region" description="Helical" evidence="5">
    <location>
        <begin position="357"/>
        <end position="375"/>
    </location>
</feature>
<dbReference type="AlphaFoldDB" id="A0A0B2VJ82"/>
<evidence type="ECO:0000313" key="7">
    <source>
        <dbReference type="EMBL" id="KHN81618.1"/>
    </source>
</evidence>
<comment type="caution">
    <text evidence="7">The sequence shown here is derived from an EMBL/GenBank/DDBJ whole genome shotgun (WGS) entry which is preliminary data.</text>
</comment>
<protein>
    <recommendedName>
        <fullName evidence="6">G-protein coupled receptors family 1 profile domain-containing protein</fullName>
    </recommendedName>
</protein>
<dbReference type="OrthoDB" id="5874080at2759"/>
<feature type="transmembrane region" description="Helical" evidence="5">
    <location>
        <begin position="219"/>
        <end position="244"/>
    </location>
</feature>
<feature type="transmembrane region" description="Helical" evidence="5">
    <location>
        <begin position="106"/>
        <end position="125"/>
    </location>
</feature>
<dbReference type="GO" id="GO:0016020">
    <property type="term" value="C:membrane"/>
    <property type="evidence" value="ECO:0007669"/>
    <property type="project" value="UniProtKB-SubCell"/>
</dbReference>
<dbReference type="InterPro" id="IPR047130">
    <property type="entry name" value="7TM_GPCR_Srsx_nematod"/>
</dbReference>
<feature type="transmembrane region" description="Helical" evidence="5">
    <location>
        <begin position="189"/>
        <end position="212"/>
    </location>
</feature>
<name>A0A0B2VJ82_TOXCA</name>
<accession>A0A0B2VJ82</accession>
<keyword evidence="2 5" id="KW-0812">Transmembrane</keyword>
<feature type="transmembrane region" description="Helical" evidence="5">
    <location>
        <begin position="12"/>
        <end position="35"/>
    </location>
</feature>
<feature type="domain" description="G-protein coupled receptors family 1 profile" evidence="6">
    <location>
        <begin position="115"/>
        <end position="373"/>
    </location>
</feature>
<reference evidence="7 8" key="1">
    <citation type="submission" date="2014-11" db="EMBL/GenBank/DDBJ databases">
        <title>Genetic blueprint of the zoonotic pathogen Toxocara canis.</title>
        <authorList>
            <person name="Zhu X.-Q."/>
            <person name="Korhonen P.K."/>
            <person name="Cai H."/>
            <person name="Young N.D."/>
            <person name="Nejsum P."/>
            <person name="von Samson-Himmelstjerna G."/>
            <person name="Boag P.R."/>
            <person name="Tan P."/>
            <person name="Li Q."/>
            <person name="Min J."/>
            <person name="Yang Y."/>
            <person name="Wang X."/>
            <person name="Fang X."/>
            <person name="Hall R.S."/>
            <person name="Hofmann A."/>
            <person name="Sternberg P.W."/>
            <person name="Jex A.R."/>
            <person name="Gasser R.B."/>
        </authorList>
    </citation>
    <scope>NUCLEOTIDE SEQUENCE [LARGE SCALE GENOMIC DNA]</scope>
    <source>
        <strain evidence="7">PN_DK_2014</strain>
    </source>
</reference>
<evidence type="ECO:0000259" key="6">
    <source>
        <dbReference type="PROSITE" id="PS50262"/>
    </source>
</evidence>
<dbReference type="EMBL" id="JPKZ01001479">
    <property type="protein sequence ID" value="KHN81618.1"/>
    <property type="molecule type" value="Genomic_DNA"/>
</dbReference>
<dbReference type="PROSITE" id="PS50262">
    <property type="entry name" value="G_PROTEIN_RECEP_F1_2"/>
    <property type="match status" value="1"/>
</dbReference>
<dbReference type="Proteomes" id="UP000031036">
    <property type="component" value="Unassembled WGS sequence"/>
</dbReference>
<dbReference type="PANTHER" id="PTHR23360">
    <property type="entry name" value="G-PROTEIN COUPLED RECEPTORS FAMILY 1 PROFILE DOMAIN-CONTAINING PROTEIN-RELATED"/>
    <property type="match status" value="1"/>
</dbReference>
<comment type="subcellular location">
    <subcellularLocation>
        <location evidence="1">Membrane</location>
    </subcellularLocation>
</comment>
<organism evidence="7 8">
    <name type="scientific">Toxocara canis</name>
    <name type="common">Canine roundworm</name>
    <dbReference type="NCBI Taxonomy" id="6265"/>
    <lineage>
        <taxon>Eukaryota</taxon>
        <taxon>Metazoa</taxon>
        <taxon>Ecdysozoa</taxon>
        <taxon>Nematoda</taxon>
        <taxon>Chromadorea</taxon>
        <taxon>Rhabditida</taxon>
        <taxon>Spirurina</taxon>
        <taxon>Ascaridomorpha</taxon>
        <taxon>Ascaridoidea</taxon>
        <taxon>Toxocaridae</taxon>
        <taxon>Toxocara</taxon>
    </lineage>
</organism>
<keyword evidence="3 5" id="KW-1133">Transmembrane helix</keyword>
<keyword evidence="4 5" id="KW-0472">Membrane</keyword>
<feature type="transmembrane region" description="Helical" evidence="5">
    <location>
        <begin position="41"/>
        <end position="64"/>
    </location>
</feature>
<evidence type="ECO:0000256" key="2">
    <source>
        <dbReference type="ARBA" id="ARBA00022692"/>
    </source>
</evidence>
<feature type="transmembrane region" description="Helical" evidence="5">
    <location>
        <begin position="319"/>
        <end position="337"/>
    </location>
</feature>
<sequence length="434" mass="48018">MIFDFIISMRTFGSLIIGALLILLNMPVFIVIIRHHRLRRAYAVLASVILLNGLTGFVSIATGIQRLTIMINDDTSLMISNKDCLSNCITTMIFDFIISMRTFGSLIIGALLILLNMPVFIVIIRHHRLRRAYAVLASVILLSGLAGFASLAAGIQRFVIILRDETSLTVTNKHCIANLTYFIRLSLNVLNGVGLLLVSIDRLIVAAFPVFYFRHQLRIISLIIIIPYTISALYLIGTLLATLLMPAYPVSILCGVETILFPGAFTASLCLCAITALGSTILMIVVVFIMKRRIKHVAMNHKTVAHGNISSFVKNQSRFTMTMILSSVVTIALFVLPTCYQMAAQLFTHGSEIADVLALYLSYINAFNMVCVVVARQNDIKACLLGHLFGKHFSELVIEQRVVTVHNASRKERSCLSKPVSSCQRVDLPKSVMP</sequence>